<feature type="active site" description="Nucleophile" evidence="4">
    <location>
        <position position="178"/>
    </location>
</feature>
<comment type="similarity">
    <text evidence="1">Belongs to the peptidase S33 family.</text>
</comment>
<feature type="domain" description="Epoxide hydrolase N-terminal" evidence="5">
    <location>
        <begin position="5"/>
        <end position="108"/>
    </location>
</feature>
<dbReference type="SUPFAM" id="SSF53474">
    <property type="entry name" value="alpha/beta-Hydrolases"/>
    <property type="match status" value="1"/>
</dbReference>
<dbReference type="AlphaFoldDB" id="A0A3N7ISQ9"/>
<evidence type="ECO:0000313" key="7">
    <source>
        <dbReference type="Proteomes" id="UP000267464"/>
    </source>
</evidence>
<comment type="caution">
    <text evidence="6">The sequence shown here is derived from an EMBL/GenBank/DDBJ whole genome shotgun (WGS) entry which is preliminary data.</text>
</comment>
<dbReference type="PIRSF" id="PIRSF001112">
    <property type="entry name" value="Epoxide_hydrolase"/>
    <property type="match status" value="1"/>
</dbReference>
<accession>A0A3N7ISQ9</accession>
<dbReference type="PRINTS" id="PR00412">
    <property type="entry name" value="EPOXHYDRLASE"/>
</dbReference>
<evidence type="ECO:0000259" key="5">
    <source>
        <dbReference type="Pfam" id="PF06441"/>
    </source>
</evidence>
<evidence type="ECO:0000256" key="1">
    <source>
        <dbReference type="ARBA" id="ARBA00010088"/>
    </source>
</evidence>
<dbReference type="OrthoDB" id="9780765at2"/>
<keyword evidence="2" id="KW-0058">Aromatic hydrocarbons catabolism</keyword>
<name>A0A3N7ISQ9_9BURK</name>
<dbReference type="PANTHER" id="PTHR21661:SF35">
    <property type="entry name" value="EPOXIDE HYDROLASE"/>
    <property type="match status" value="1"/>
</dbReference>
<reference evidence="6 7" key="1">
    <citation type="submission" date="2018-08" db="EMBL/GenBank/DDBJ databases">
        <authorList>
            <person name="Khan S.A."/>
            <person name="Jeon C.O."/>
            <person name="Chun B.H."/>
            <person name="Jeong S.E."/>
        </authorList>
    </citation>
    <scope>NUCLEOTIDE SEQUENCE [LARGE SCALE GENOMIC DNA]</scope>
    <source>
        <strain evidence="6 7">S-16</strain>
    </source>
</reference>
<dbReference type="GO" id="GO:0004301">
    <property type="term" value="F:epoxide hydrolase activity"/>
    <property type="evidence" value="ECO:0007669"/>
    <property type="project" value="TreeGrafter"/>
</dbReference>
<dbReference type="InterPro" id="IPR016292">
    <property type="entry name" value="Epoxide_hydrolase"/>
</dbReference>
<feature type="active site" description="Proton acceptor" evidence="4">
    <location>
        <position position="356"/>
    </location>
</feature>
<feature type="active site" description="Proton donor" evidence="4">
    <location>
        <position position="303"/>
    </location>
</feature>
<protein>
    <submittedName>
        <fullName evidence="6">Epoxide hydrolase</fullName>
    </submittedName>
</protein>
<dbReference type="RefSeq" id="WP_124543293.1">
    <property type="nucleotide sequence ID" value="NZ_QUSW01000009.1"/>
</dbReference>
<evidence type="ECO:0000256" key="3">
    <source>
        <dbReference type="ARBA" id="ARBA00022801"/>
    </source>
</evidence>
<gene>
    <name evidence="6" type="ORF">DZC73_25935</name>
</gene>
<organism evidence="6 7">
    <name type="scientific">Piscinibacter terrae</name>
    <dbReference type="NCBI Taxonomy" id="2496871"/>
    <lineage>
        <taxon>Bacteria</taxon>
        <taxon>Pseudomonadati</taxon>
        <taxon>Pseudomonadota</taxon>
        <taxon>Betaproteobacteria</taxon>
        <taxon>Burkholderiales</taxon>
        <taxon>Sphaerotilaceae</taxon>
        <taxon>Piscinibacter</taxon>
    </lineage>
</organism>
<evidence type="ECO:0000256" key="2">
    <source>
        <dbReference type="ARBA" id="ARBA00022797"/>
    </source>
</evidence>
<dbReference type="Gene3D" id="3.40.50.1820">
    <property type="entry name" value="alpha/beta hydrolase"/>
    <property type="match status" value="1"/>
</dbReference>
<dbReference type="Proteomes" id="UP000267464">
    <property type="component" value="Unassembled WGS sequence"/>
</dbReference>
<dbReference type="EMBL" id="QUSW01000009">
    <property type="protein sequence ID" value="RQP21882.1"/>
    <property type="molecule type" value="Genomic_DNA"/>
</dbReference>
<reference evidence="6 7" key="2">
    <citation type="submission" date="2018-12" db="EMBL/GenBank/DDBJ databases">
        <title>Rhizobacter gummiphilus sp. nov., a rubber-degrading bacterium isolated from the soil of a botanical garden in Japan.</title>
        <authorList>
            <person name="Shunsuke S.S."/>
        </authorList>
    </citation>
    <scope>NUCLEOTIDE SEQUENCE [LARGE SCALE GENOMIC DNA]</scope>
    <source>
        <strain evidence="6 7">S-16</strain>
    </source>
</reference>
<dbReference type="PANTHER" id="PTHR21661">
    <property type="entry name" value="EPOXIDE HYDROLASE 1-RELATED"/>
    <property type="match status" value="1"/>
</dbReference>
<dbReference type="GO" id="GO:0097176">
    <property type="term" value="P:epoxide metabolic process"/>
    <property type="evidence" value="ECO:0007669"/>
    <property type="project" value="TreeGrafter"/>
</dbReference>
<dbReference type="Pfam" id="PF06441">
    <property type="entry name" value="EHN"/>
    <property type="match status" value="1"/>
</dbReference>
<evidence type="ECO:0000313" key="6">
    <source>
        <dbReference type="EMBL" id="RQP21882.1"/>
    </source>
</evidence>
<dbReference type="InterPro" id="IPR029058">
    <property type="entry name" value="AB_hydrolase_fold"/>
</dbReference>
<sequence length="389" mass="43079">MNPTIRPFRIEISQAQIDDLRSRLAATRWPKPVVQDFSHGQAVSLVRELAAYWADGFDWRAQEARLNRHPQFVTEIDGQTIHFIHVKSKERNAFPLILTHGWPSSPAEYLDMIGPLTDPRSHGLDASLAFDLVIPSVPGMGLSSPLAAAGWDAARTAAAWDTLMKRLGYIRYGAQGGDVGALIGRELGILAPEGLAGVHVQQIFAFPTGAAGEMDGLSPFEMEGFKGLEYFRKYAGYVDIQSKRPGTLAYGLVDSPAALLSWNAELFFGFEGERAAQVDRDRFLTHVSLYWFSGTGGQAAEFYLANATTGAGYRDLPNHTPTAVAVFPEDFRSVRKFAARSHTRVVQWSEMPRGGHFANETEPQLVVDDLRRFFGRLREQDASNGRNDH</sequence>
<dbReference type="InterPro" id="IPR000639">
    <property type="entry name" value="Epox_hydrolase-like"/>
</dbReference>
<proteinExistence type="inferred from homology"/>
<keyword evidence="7" id="KW-1185">Reference proteome</keyword>
<evidence type="ECO:0000256" key="4">
    <source>
        <dbReference type="PIRSR" id="PIRSR001112-1"/>
    </source>
</evidence>
<keyword evidence="3 6" id="KW-0378">Hydrolase</keyword>
<dbReference type="InterPro" id="IPR010497">
    <property type="entry name" value="Epoxide_hydro_N"/>
</dbReference>